<keyword evidence="4 5" id="KW-0694">RNA-binding</keyword>
<accession>A0A9P6HI34</accession>
<dbReference type="EC" id="3.6.4.13" evidence="5"/>
<keyword evidence="2 5" id="KW-0378">Hydrolase</keyword>
<feature type="domain" description="Helicase C-terminal" evidence="8">
    <location>
        <begin position="351"/>
        <end position="536"/>
    </location>
</feature>
<feature type="region of interest" description="Disordered" evidence="6">
    <location>
        <begin position="615"/>
        <end position="698"/>
    </location>
</feature>
<dbReference type="OrthoDB" id="193716at2759"/>
<comment type="domain">
    <text evidence="5">The Q motif is unique to and characteristic of the DEAD box family of RNA helicases and controls ATP binding and hydrolysis.</text>
</comment>
<comment type="similarity">
    <text evidence="5">Belongs to the DEAD box helicase family.</text>
</comment>
<sequence>MASLQPWSSWTVLSSAVRSSCFRSYAQPTKRCLSALQFRRAPATDRHRDETGHRFGQYKEVDSTAEPRSFQSMEGVISGGTLKALTKSPYQFTHMTAVQAAVFDYLPRLSDPYDPEASSDGPDPPPRDLLVKAKTGTGKTAAFLVPAIEQRVKALEAFGKQALVDSGLSSFKMANVVQKYAAENSGILIISPTRELASQIAKEASNLAHHHRGWHVQLFIGGSSKRQQMRDWQFKRRDIVVATPGRLLDVLKSEPGVREAFKRTTLVALDEADTLLDMGFREDIERIMKMMPPTPERQTFLFSATVSKAIQQIAREFLDPNHTFINCVTEESPVHAHVSQYHTVLPSPSDQLPHILRLLAHDQLTNPEFSKTVVFFPTTKMTQLFSQLLREAAMRTLPAGRRTKFYEIHSKKSQEHRTRTSNAFRANDTGASVLVTSDVSARGVDYPGVTRVIQVGIPPTPDIYVHRVGRTGRAGTGGRGDLILLPWESGFVTWGMNNIPLKTVTVDEMTSHVEELATEADRRNIHANQPYLATLKSVNKEVQELVTMLEEDVVKETLMASFGYYLSKVGLLRTQSQVVIDGLKQWTVGALGLPEPPYIPDRLMAVYGSRREKDYKFGSRPAPYPGSAKSRTMPRWTDRGNQWGRDDRSGRPSGHRSRNDFGEKDSHDRDGRRSWNDLGRKDSRDRDGYQRRTRRFDN</sequence>
<evidence type="ECO:0000256" key="1">
    <source>
        <dbReference type="ARBA" id="ARBA00022741"/>
    </source>
</evidence>
<dbReference type="PROSITE" id="PS51192">
    <property type="entry name" value="HELICASE_ATP_BIND_1"/>
    <property type="match status" value="1"/>
</dbReference>
<dbReference type="PANTHER" id="PTHR24031">
    <property type="entry name" value="RNA HELICASE"/>
    <property type="match status" value="1"/>
</dbReference>
<comment type="catalytic activity">
    <reaction evidence="5">
        <text>ATP + H2O = ADP + phosphate + H(+)</text>
        <dbReference type="Rhea" id="RHEA:13065"/>
        <dbReference type="ChEBI" id="CHEBI:15377"/>
        <dbReference type="ChEBI" id="CHEBI:15378"/>
        <dbReference type="ChEBI" id="CHEBI:30616"/>
        <dbReference type="ChEBI" id="CHEBI:43474"/>
        <dbReference type="ChEBI" id="CHEBI:456216"/>
        <dbReference type="EC" id="3.6.4.13"/>
    </reaction>
</comment>
<evidence type="ECO:0000313" key="10">
    <source>
        <dbReference type="Proteomes" id="UP000736335"/>
    </source>
</evidence>
<evidence type="ECO:0000259" key="8">
    <source>
        <dbReference type="PROSITE" id="PS51194"/>
    </source>
</evidence>
<dbReference type="GO" id="GO:0003724">
    <property type="term" value="F:RNA helicase activity"/>
    <property type="evidence" value="ECO:0007669"/>
    <property type="project" value="UniProtKB-EC"/>
</dbReference>
<dbReference type="InterPro" id="IPR001650">
    <property type="entry name" value="Helicase_C-like"/>
</dbReference>
<dbReference type="PROSITE" id="PS51194">
    <property type="entry name" value="HELICASE_CTER"/>
    <property type="match status" value="1"/>
</dbReference>
<dbReference type="SUPFAM" id="SSF52540">
    <property type="entry name" value="P-loop containing nucleoside triphosphate hydrolases"/>
    <property type="match status" value="1"/>
</dbReference>
<dbReference type="Pfam" id="PF00271">
    <property type="entry name" value="Helicase_C"/>
    <property type="match status" value="1"/>
</dbReference>
<dbReference type="Proteomes" id="UP000736335">
    <property type="component" value="Unassembled WGS sequence"/>
</dbReference>
<feature type="compositionally biased region" description="Basic and acidic residues" evidence="6">
    <location>
        <begin position="657"/>
        <end position="698"/>
    </location>
</feature>
<dbReference type="GO" id="GO:0003723">
    <property type="term" value="F:RNA binding"/>
    <property type="evidence" value="ECO:0007669"/>
    <property type="project" value="UniProtKB-UniRule"/>
</dbReference>
<evidence type="ECO:0000256" key="3">
    <source>
        <dbReference type="ARBA" id="ARBA00022840"/>
    </source>
</evidence>
<dbReference type="GO" id="GO:0005524">
    <property type="term" value="F:ATP binding"/>
    <property type="evidence" value="ECO:0007669"/>
    <property type="project" value="UniProtKB-UniRule"/>
</dbReference>
<gene>
    <name evidence="9" type="ORF">BJ322DRAFT_1045660</name>
</gene>
<comment type="caution">
    <text evidence="9">The sequence shown here is derived from an EMBL/GenBank/DDBJ whole genome shotgun (WGS) entry which is preliminary data.</text>
</comment>
<keyword evidence="10" id="KW-1185">Reference proteome</keyword>
<dbReference type="CDD" id="cd18787">
    <property type="entry name" value="SF2_C_DEAD"/>
    <property type="match status" value="1"/>
</dbReference>
<reference evidence="9" key="1">
    <citation type="journal article" date="2020" name="Nat. Commun.">
        <title>Large-scale genome sequencing of mycorrhizal fungi provides insights into the early evolution of symbiotic traits.</title>
        <authorList>
            <person name="Miyauchi S."/>
            <person name="Kiss E."/>
            <person name="Kuo A."/>
            <person name="Drula E."/>
            <person name="Kohler A."/>
            <person name="Sanchez-Garcia M."/>
            <person name="Morin E."/>
            <person name="Andreopoulos B."/>
            <person name="Barry K.W."/>
            <person name="Bonito G."/>
            <person name="Buee M."/>
            <person name="Carver A."/>
            <person name="Chen C."/>
            <person name="Cichocki N."/>
            <person name="Clum A."/>
            <person name="Culley D."/>
            <person name="Crous P.W."/>
            <person name="Fauchery L."/>
            <person name="Girlanda M."/>
            <person name="Hayes R.D."/>
            <person name="Keri Z."/>
            <person name="LaButti K."/>
            <person name="Lipzen A."/>
            <person name="Lombard V."/>
            <person name="Magnuson J."/>
            <person name="Maillard F."/>
            <person name="Murat C."/>
            <person name="Nolan M."/>
            <person name="Ohm R.A."/>
            <person name="Pangilinan J."/>
            <person name="Pereira M.F."/>
            <person name="Perotto S."/>
            <person name="Peter M."/>
            <person name="Pfister S."/>
            <person name="Riley R."/>
            <person name="Sitrit Y."/>
            <person name="Stielow J.B."/>
            <person name="Szollosi G."/>
            <person name="Zifcakova L."/>
            <person name="Stursova M."/>
            <person name="Spatafora J.W."/>
            <person name="Tedersoo L."/>
            <person name="Vaario L.M."/>
            <person name="Yamada A."/>
            <person name="Yan M."/>
            <person name="Wang P."/>
            <person name="Xu J."/>
            <person name="Bruns T."/>
            <person name="Baldrian P."/>
            <person name="Vilgalys R."/>
            <person name="Dunand C."/>
            <person name="Henrissat B."/>
            <person name="Grigoriev I.V."/>
            <person name="Hibbett D."/>
            <person name="Nagy L.G."/>
            <person name="Martin F.M."/>
        </authorList>
    </citation>
    <scope>NUCLEOTIDE SEQUENCE</scope>
    <source>
        <strain evidence="9">UH-Tt-Lm1</strain>
    </source>
</reference>
<keyword evidence="3 5" id="KW-0067">ATP-binding</keyword>
<proteinExistence type="inferred from homology"/>
<keyword evidence="1 5" id="KW-0547">Nucleotide-binding</keyword>
<reference evidence="9" key="2">
    <citation type="submission" date="2020-11" db="EMBL/GenBank/DDBJ databases">
        <authorList>
            <consortium name="DOE Joint Genome Institute"/>
            <person name="Kuo A."/>
            <person name="Miyauchi S."/>
            <person name="Kiss E."/>
            <person name="Drula E."/>
            <person name="Kohler A."/>
            <person name="Sanchez-Garcia M."/>
            <person name="Andreopoulos B."/>
            <person name="Barry K.W."/>
            <person name="Bonito G."/>
            <person name="Buee M."/>
            <person name="Carver A."/>
            <person name="Chen C."/>
            <person name="Cichocki N."/>
            <person name="Clum A."/>
            <person name="Culley D."/>
            <person name="Crous P.W."/>
            <person name="Fauchery L."/>
            <person name="Girlanda M."/>
            <person name="Hayes R."/>
            <person name="Keri Z."/>
            <person name="Labutti K."/>
            <person name="Lipzen A."/>
            <person name="Lombard V."/>
            <person name="Magnuson J."/>
            <person name="Maillard F."/>
            <person name="Morin E."/>
            <person name="Murat C."/>
            <person name="Nolan M."/>
            <person name="Ohm R."/>
            <person name="Pangilinan J."/>
            <person name="Pereira M."/>
            <person name="Perotto S."/>
            <person name="Peter M."/>
            <person name="Riley R."/>
            <person name="Sitrit Y."/>
            <person name="Stielow B."/>
            <person name="Szollosi G."/>
            <person name="Zifcakova L."/>
            <person name="Stursova M."/>
            <person name="Spatafora J.W."/>
            <person name="Tedersoo L."/>
            <person name="Vaario L.-M."/>
            <person name="Yamada A."/>
            <person name="Yan M."/>
            <person name="Wang P."/>
            <person name="Xu J."/>
            <person name="Bruns T."/>
            <person name="Baldrian P."/>
            <person name="Vilgalys R."/>
            <person name="Henrissat B."/>
            <person name="Grigoriev I.V."/>
            <person name="Hibbett D."/>
            <person name="Nagy L.G."/>
            <person name="Martin F.M."/>
        </authorList>
    </citation>
    <scope>NUCLEOTIDE SEQUENCE</scope>
    <source>
        <strain evidence="9">UH-Tt-Lm1</strain>
    </source>
</reference>
<name>A0A9P6HI34_9AGAM</name>
<evidence type="ECO:0000256" key="6">
    <source>
        <dbReference type="SAM" id="MobiDB-lite"/>
    </source>
</evidence>
<organism evidence="9 10">
    <name type="scientific">Thelephora terrestris</name>
    <dbReference type="NCBI Taxonomy" id="56493"/>
    <lineage>
        <taxon>Eukaryota</taxon>
        <taxon>Fungi</taxon>
        <taxon>Dikarya</taxon>
        <taxon>Basidiomycota</taxon>
        <taxon>Agaricomycotina</taxon>
        <taxon>Agaricomycetes</taxon>
        <taxon>Thelephorales</taxon>
        <taxon>Thelephoraceae</taxon>
        <taxon>Thelephora</taxon>
    </lineage>
</organism>
<keyword evidence="5" id="KW-0347">Helicase</keyword>
<evidence type="ECO:0000259" key="7">
    <source>
        <dbReference type="PROSITE" id="PS51192"/>
    </source>
</evidence>
<dbReference type="SMART" id="SM00487">
    <property type="entry name" value="DEXDc"/>
    <property type="match status" value="1"/>
</dbReference>
<dbReference type="Pfam" id="PF00270">
    <property type="entry name" value="DEAD"/>
    <property type="match status" value="1"/>
</dbReference>
<dbReference type="SMART" id="SM00490">
    <property type="entry name" value="HELICc"/>
    <property type="match status" value="1"/>
</dbReference>
<dbReference type="Gene3D" id="3.40.50.300">
    <property type="entry name" value="P-loop containing nucleotide triphosphate hydrolases"/>
    <property type="match status" value="2"/>
</dbReference>
<dbReference type="EMBL" id="WIUZ02000004">
    <property type="protein sequence ID" value="KAF9787862.1"/>
    <property type="molecule type" value="Genomic_DNA"/>
</dbReference>
<evidence type="ECO:0000256" key="5">
    <source>
        <dbReference type="RuleBase" id="RU365068"/>
    </source>
</evidence>
<comment type="function">
    <text evidence="5">RNA helicase.</text>
</comment>
<dbReference type="InterPro" id="IPR011545">
    <property type="entry name" value="DEAD/DEAH_box_helicase_dom"/>
</dbReference>
<protein>
    <recommendedName>
        <fullName evidence="5">ATP-dependent RNA helicase</fullName>
        <ecNumber evidence="5">3.6.4.13</ecNumber>
    </recommendedName>
</protein>
<dbReference type="InterPro" id="IPR027417">
    <property type="entry name" value="P-loop_NTPase"/>
</dbReference>
<evidence type="ECO:0000256" key="4">
    <source>
        <dbReference type="ARBA" id="ARBA00022884"/>
    </source>
</evidence>
<dbReference type="GO" id="GO:0016787">
    <property type="term" value="F:hydrolase activity"/>
    <property type="evidence" value="ECO:0007669"/>
    <property type="project" value="UniProtKB-KW"/>
</dbReference>
<dbReference type="InterPro" id="IPR014001">
    <property type="entry name" value="Helicase_ATP-bd"/>
</dbReference>
<dbReference type="AlphaFoldDB" id="A0A9P6HI34"/>
<evidence type="ECO:0000313" key="9">
    <source>
        <dbReference type="EMBL" id="KAF9787862.1"/>
    </source>
</evidence>
<evidence type="ECO:0000256" key="2">
    <source>
        <dbReference type="ARBA" id="ARBA00022801"/>
    </source>
</evidence>
<feature type="domain" description="Helicase ATP-binding" evidence="7">
    <location>
        <begin position="120"/>
        <end position="324"/>
    </location>
</feature>